<feature type="transmembrane region" description="Helical" evidence="6">
    <location>
        <begin position="217"/>
        <end position="238"/>
    </location>
</feature>
<reference evidence="8 9" key="1">
    <citation type="submission" date="2017-05" db="EMBL/GenBank/DDBJ databases">
        <authorList>
            <person name="Song R."/>
            <person name="Chenine A.L."/>
            <person name="Ruprecht R.M."/>
        </authorList>
    </citation>
    <scope>NUCLEOTIDE SEQUENCE [LARGE SCALE GENOMIC DNA]</scope>
    <source>
        <strain evidence="8 9">CECT 8898</strain>
    </source>
</reference>
<dbReference type="Pfam" id="PF07690">
    <property type="entry name" value="MFS_1"/>
    <property type="match status" value="1"/>
</dbReference>
<dbReference type="Gene3D" id="1.20.1250.20">
    <property type="entry name" value="MFS general substrate transporter like domains"/>
    <property type="match status" value="1"/>
</dbReference>
<gene>
    <name evidence="8" type="ORF">MAA8898_03133</name>
</gene>
<dbReference type="PROSITE" id="PS50850">
    <property type="entry name" value="MFS"/>
    <property type="match status" value="1"/>
</dbReference>
<feature type="transmembrane region" description="Helical" evidence="6">
    <location>
        <begin position="344"/>
        <end position="363"/>
    </location>
</feature>
<dbReference type="GO" id="GO:0022857">
    <property type="term" value="F:transmembrane transporter activity"/>
    <property type="evidence" value="ECO:0007669"/>
    <property type="project" value="InterPro"/>
</dbReference>
<feature type="transmembrane region" description="Helical" evidence="6">
    <location>
        <begin position="167"/>
        <end position="187"/>
    </location>
</feature>
<evidence type="ECO:0000256" key="4">
    <source>
        <dbReference type="ARBA" id="ARBA00022989"/>
    </source>
</evidence>
<feature type="transmembrane region" description="Helical" evidence="6">
    <location>
        <begin position="250"/>
        <end position="269"/>
    </location>
</feature>
<feature type="transmembrane region" description="Helical" evidence="6">
    <location>
        <begin position="311"/>
        <end position="332"/>
    </location>
</feature>
<feature type="domain" description="Major facilitator superfamily (MFS) profile" evidence="7">
    <location>
        <begin position="9"/>
        <end position="398"/>
    </location>
</feature>
<keyword evidence="9" id="KW-1185">Reference proteome</keyword>
<dbReference type="PANTHER" id="PTHR23513:SF6">
    <property type="entry name" value="MAJOR FACILITATOR SUPERFAMILY ASSOCIATED DOMAIN-CONTAINING PROTEIN"/>
    <property type="match status" value="1"/>
</dbReference>
<proteinExistence type="predicted"/>
<dbReference type="AlphaFoldDB" id="A0A238KQH2"/>
<evidence type="ECO:0000313" key="9">
    <source>
        <dbReference type="Proteomes" id="UP000207598"/>
    </source>
</evidence>
<keyword evidence="4 6" id="KW-1133">Transmembrane helix</keyword>
<accession>A0A238KQH2</accession>
<dbReference type="InterPro" id="IPR011701">
    <property type="entry name" value="MFS"/>
</dbReference>
<evidence type="ECO:0000256" key="6">
    <source>
        <dbReference type="SAM" id="Phobius"/>
    </source>
</evidence>
<evidence type="ECO:0000313" key="8">
    <source>
        <dbReference type="EMBL" id="SMX45063.1"/>
    </source>
</evidence>
<keyword evidence="2" id="KW-1003">Cell membrane</keyword>
<sequence>MLAILADRTYRHLFLAQVVALLGTGLATVALGLLAYDLAGDGAAMVLGTVFAIKMVAYVGVAPVAGAFADRVNRRRLLVALDVVRAGAALCLPFVSEVWQVYALVFVLQAASAAFTPTFQATIPDVLPEEARYTRALSLSRLAYDLENIASPTLAALLLALVSFDGLFLGTAAGFVASALLVVSVLLPSPQAQPARGVYDRTTRGTRIYLATPRLRGLLALNLAAAAAGAMVLVNSVVLVRGQLGLDDSALAWTMFCFGAGSMLAALVLPRVLDGTGDRPVMLAGAAVMVAALLGLAAGIALAGLSWPLLATAWVVVGFGYSAVLTPSGRLLRRSAHAGDRPALFAAQFALSHACWLLTYPLSGWLMTALGPVPALLGLAALAALGIGLGLRLWPKGDPVEVDHSHDSLPPDHPHLTDGHRHHRHALVIDDLHPRWGERF</sequence>
<dbReference type="InterPro" id="IPR036259">
    <property type="entry name" value="MFS_trans_sf"/>
</dbReference>
<dbReference type="RefSeq" id="WP_094021999.1">
    <property type="nucleotide sequence ID" value="NZ_FXYF01000008.1"/>
</dbReference>
<evidence type="ECO:0000256" key="3">
    <source>
        <dbReference type="ARBA" id="ARBA00022692"/>
    </source>
</evidence>
<keyword evidence="5 6" id="KW-0472">Membrane</keyword>
<evidence type="ECO:0000259" key="7">
    <source>
        <dbReference type="PROSITE" id="PS50850"/>
    </source>
</evidence>
<dbReference type="Proteomes" id="UP000207598">
    <property type="component" value="Unassembled WGS sequence"/>
</dbReference>
<feature type="transmembrane region" description="Helical" evidence="6">
    <location>
        <begin position="42"/>
        <end position="65"/>
    </location>
</feature>
<comment type="subcellular location">
    <subcellularLocation>
        <location evidence="1">Cell membrane</location>
        <topology evidence="1">Multi-pass membrane protein</topology>
    </subcellularLocation>
</comment>
<dbReference type="PANTHER" id="PTHR23513">
    <property type="entry name" value="INTEGRAL MEMBRANE EFFLUX PROTEIN-RELATED"/>
    <property type="match status" value="1"/>
</dbReference>
<keyword evidence="3 6" id="KW-0812">Transmembrane</keyword>
<feature type="transmembrane region" description="Helical" evidence="6">
    <location>
        <begin position="375"/>
        <end position="394"/>
    </location>
</feature>
<evidence type="ECO:0000256" key="5">
    <source>
        <dbReference type="ARBA" id="ARBA00023136"/>
    </source>
</evidence>
<dbReference type="OrthoDB" id="4368225at2"/>
<organism evidence="8 9">
    <name type="scientific">Maliponia aquimaris</name>
    <dbReference type="NCBI Taxonomy" id="1673631"/>
    <lineage>
        <taxon>Bacteria</taxon>
        <taxon>Pseudomonadati</taxon>
        <taxon>Pseudomonadota</taxon>
        <taxon>Alphaproteobacteria</taxon>
        <taxon>Rhodobacterales</taxon>
        <taxon>Paracoccaceae</taxon>
        <taxon>Maliponia</taxon>
    </lineage>
</organism>
<feature type="transmembrane region" description="Helical" evidence="6">
    <location>
        <begin position="12"/>
        <end position="36"/>
    </location>
</feature>
<dbReference type="SUPFAM" id="SSF103473">
    <property type="entry name" value="MFS general substrate transporter"/>
    <property type="match status" value="1"/>
</dbReference>
<dbReference type="GO" id="GO:0005886">
    <property type="term" value="C:plasma membrane"/>
    <property type="evidence" value="ECO:0007669"/>
    <property type="project" value="UniProtKB-SubCell"/>
</dbReference>
<dbReference type="InterPro" id="IPR020846">
    <property type="entry name" value="MFS_dom"/>
</dbReference>
<name>A0A238KQH2_9RHOB</name>
<dbReference type="EMBL" id="FXYF01000008">
    <property type="protein sequence ID" value="SMX45063.1"/>
    <property type="molecule type" value="Genomic_DNA"/>
</dbReference>
<evidence type="ECO:0000256" key="1">
    <source>
        <dbReference type="ARBA" id="ARBA00004651"/>
    </source>
</evidence>
<dbReference type="CDD" id="cd06173">
    <property type="entry name" value="MFS_MefA_like"/>
    <property type="match status" value="1"/>
</dbReference>
<evidence type="ECO:0000256" key="2">
    <source>
        <dbReference type="ARBA" id="ARBA00022475"/>
    </source>
</evidence>
<protein>
    <submittedName>
        <fullName evidence="8">Enterobactin exporter EntS</fullName>
    </submittedName>
</protein>
<feature type="transmembrane region" description="Helical" evidence="6">
    <location>
        <begin position="281"/>
        <end position="305"/>
    </location>
</feature>